<dbReference type="InterPro" id="IPR002048">
    <property type="entry name" value="EF_hand_dom"/>
</dbReference>
<dbReference type="OrthoDB" id="26525at2759"/>
<dbReference type="Proteomes" id="UP000515123">
    <property type="component" value="Linkage group 13"/>
</dbReference>
<evidence type="ECO:0000256" key="2">
    <source>
        <dbReference type="ARBA" id="ARBA00022737"/>
    </source>
</evidence>
<gene>
    <name evidence="6" type="primary">LOC109719065</name>
</gene>
<accession>A0A6P5FXT6</accession>
<dbReference type="GO" id="GO:0005509">
    <property type="term" value="F:calcium ion binding"/>
    <property type="evidence" value="ECO:0007669"/>
    <property type="project" value="InterPro"/>
</dbReference>
<keyword evidence="1" id="KW-0479">Metal-binding</keyword>
<protein>
    <submittedName>
        <fullName evidence="6">Probable calcium-binding protein CML45</fullName>
    </submittedName>
</protein>
<keyword evidence="5" id="KW-1185">Reference proteome</keyword>
<dbReference type="RefSeq" id="XP_020101166.1">
    <property type="nucleotide sequence ID" value="XM_020245577.1"/>
</dbReference>
<dbReference type="Gene3D" id="1.10.238.10">
    <property type="entry name" value="EF-hand"/>
    <property type="match status" value="1"/>
</dbReference>
<sequence length="199" mass="22917">MEDTFFLDSIAYFLRSTLPCMITNFLQDLLLCSLNIVGLLCASLKLIITRNESFVDEEEEKEEDSRGERCDGCSDNEGELTYDDVTMVMRRLGVLGWSEKLEVCRSESKCRECSLVEEARVLMEEKEASLEELEEAFYVFDRNEDGFISPTELWSVMRRLGLQEGSRYKDCERMVGAFDGDGDGRISFPEFKSMMENTM</sequence>
<dbReference type="PROSITE" id="PS50222">
    <property type="entry name" value="EF_HAND_2"/>
    <property type="match status" value="2"/>
</dbReference>
<dbReference type="SMART" id="SM00054">
    <property type="entry name" value="EFh"/>
    <property type="match status" value="2"/>
</dbReference>
<dbReference type="FunFam" id="1.10.238.10:FF:000003">
    <property type="entry name" value="Calmodulin A"/>
    <property type="match status" value="1"/>
</dbReference>
<dbReference type="InterPro" id="IPR011992">
    <property type="entry name" value="EF-hand-dom_pair"/>
</dbReference>
<dbReference type="CDD" id="cd00051">
    <property type="entry name" value="EFh"/>
    <property type="match status" value="1"/>
</dbReference>
<dbReference type="InterPro" id="IPR039647">
    <property type="entry name" value="EF_hand_pair_protein_CML-like"/>
</dbReference>
<evidence type="ECO:0000313" key="6">
    <source>
        <dbReference type="RefSeq" id="XP_020101166.1"/>
    </source>
</evidence>
<name>A0A6P5FXT6_ANACO</name>
<dbReference type="Pfam" id="PF13499">
    <property type="entry name" value="EF-hand_7"/>
    <property type="match status" value="1"/>
</dbReference>
<keyword evidence="2" id="KW-0677">Repeat</keyword>
<dbReference type="AlphaFoldDB" id="A0A6P5FXT6"/>
<evidence type="ECO:0000256" key="3">
    <source>
        <dbReference type="ARBA" id="ARBA00022837"/>
    </source>
</evidence>
<dbReference type="GeneID" id="109719065"/>
<reference evidence="5" key="1">
    <citation type="journal article" date="2015" name="Nat. Genet.">
        <title>The pineapple genome and the evolution of CAM photosynthesis.</title>
        <authorList>
            <person name="Ming R."/>
            <person name="VanBuren R."/>
            <person name="Wai C.M."/>
            <person name="Tang H."/>
            <person name="Schatz M.C."/>
            <person name="Bowers J.E."/>
            <person name="Lyons E."/>
            <person name="Wang M.L."/>
            <person name="Chen J."/>
            <person name="Biggers E."/>
            <person name="Zhang J."/>
            <person name="Huang L."/>
            <person name="Zhang L."/>
            <person name="Miao W."/>
            <person name="Zhang J."/>
            <person name="Ye Z."/>
            <person name="Miao C."/>
            <person name="Lin Z."/>
            <person name="Wang H."/>
            <person name="Zhou H."/>
            <person name="Yim W.C."/>
            <person name="Priest H.D."/>
            <person name="Zheng C."/>
            <person name="Woodhouse M."/>
            <person name="Edger P.P."/>
            <person name="Guyot R."/>
            <person name="Guo H.B."/>
            <person name="Guo H."/>
            <person name="Zheng G."/>
            <person name="Singh R."/>
            <person name="Sharma A."/>
            <person name="Min X."/>
            <person name="Zheng Y."/>
            <person name="Lee H."/>
            <person name="Gurtowski J."/>
            <person name="Sedlazeck F.J."/>
            <person name="Harkess A."/>
            <person name="McKain M.R."/>
            <person name="Liao Z."/>
            <person name="Fang J."/>
            <person name="Liu J."/>
            <person name="Zhang X."/>
            <person name="Zhang Q."/>
            <person name="Hu W."/>
            <person name="Qin Y."/>
            <person name="Wang K."/>
            <person name="Chen L.Y."/>
            <person name="Shirley N."/>
            <person name="Lin Y.R."/>
            <person name="Liu L.Y."/>
            <person name="Hernandez A.G."/>
            <person name="Wright C.L."/>
            <person name="Bulone V."/>
            <person name="Tuskan G.A."/>
            <person name="Heath K."/>
            <person name="Zee F."/>
            <person name="Moore P.H."/>
            <person name="Sunkar R."/>
            <person name="Leebens-Mack J.H."/>
            <person name="Mockler T."/>
            <person name="Bennetzen J.L."/>
            <person name="Freeling M."/>
            <person name="Sankoff D."/>
            <person name="Paterson A.H."/>
            <person name="Zhu X."/>
            <person name="Yang X."/>
            <person name="Smith J.A."/>
            <person name="Cushman J.C."/>
            <person name="Paull R.E."/>
            <person name="Yu Q."/>
        </authorList>
    </citation>
    <scope>NUCLEOTIDE SEQUENCE [LARGE SCALE GENOMIC DNA]</scope>
    <source>
        <strain evidence="5">cv. F153</strain>
    </source>
</reference>
<proteinExistence type="predicted"/>
<feature type="domain" description="EF-hand" evidence="4">
    <location>
        <begin position="128"/>
        <end position="163"/>
    </location>
</feature>
<evidence type="ECO:0000256" key="1">
    <source>
        <dbReference type="ARBA" id="ARBA00022723"/>
    </source>
</evidence>
<dbReference type="PROSITE" id="PS00018">
    <property type="entry name" value="EF_HAND_1"/>
    <property type="match status" value="2"/>
</dbReference>
<feature type="domain" description="EF-hand" evidence="4">
    <location>
        <begin position="166"/>
        <end position="199"/>
    </location>
</feature>
<dbReference type="SUPFAM" id="SSF47473">
    <property type="entry name" value="EF-hand"/>
    <property type="match status" value="1"/>
</dbReference>
<dbReference type="InterPro" id="IPR018247">
    <property type="entry name" value="EF_Hand_1_Ca_BS"/>
</dbReference>
<evidence type="ECO:0000313" key="5">
    <source>
        <dbReference type="Proteomes" id="UP000515123"/>
    </source>
</evidence>
<organism evidence="5 6">
    <name type="scientific">Ananas comosus</name>
    <name type="common">Pineapple</name>
    <name type="synonym">Ananas ananas</name>
    <dbReference type="NCBI Taxonomy" id="4615"/>
    <lineage>
        <taxon>Eukaryota</taxon>
        <taxon>Viridiplantae</taxon>
        <taxon>Streptophyta</taxon>
        <taxon>Embryophyta</taxon>
        <taxon>Tracheophyta</taxon>
        <taxon>Spermatophyta</taxon>
        <taxon>Magnoliopsida</taxon>
        <taxon>Liliopsida</taxon>
        <taxon>Poales</taxon>
        <taxon>Bromeliaceae</taxon>
        <taxon>Bromelioideae</taxon>
        <taxon>Ananas</taxon>
    </lineage>
</organism>
<keyword evidence="3" id="KW-0106">Calcium</keyword>
<reference evidence="6" key="2">
    <citation type="submission" date="2025-08" db="UniProtKB">
        <authorList>
            <consortium name="RefSeq"/>
        </authorList>
    </citation>
    <scope>IDENTIFICATION</scope>
    <source>
        <tissue evidence="6">Leaf</tissue>
    </source>
</reference>
<dbReference type="PANTHER" id="PTHR10891">
    <property type="entry name" value="EF-HAND CALCIUM-BINDING DOMAIN CONTAINING PROTEIN"/>
    <property type="match status" value="1"/>
</dbReference>
<evidence type="ECO:0000259" key="4">
    <source>
        <dbReference type="PROSITE" id="PS50222"/>
    </source>
</evidence>